<dbReference type="OrthoDB" id="2688364at2759"/>
<dbReference type="SUPFAM" id="SSF81383">
    <property type="entry name" value="F-box domain"/>
    <property type="match status" value="1"/>
</dbReference>
<gene>
    <name evidence="2" type="ORF">FA13DRAFT_1799083</name>
</gene>
<comment type="caution">
    <text evidence="2">The sequence shown here is derived from an EMBL/GenBank/DDBJ whole genome shotgun (WGS) entry which is preliminary data.</text>
</comment>
<organism evidence="2 3">
    <name type="scientific">Coprinellus micaceus</name>
    <name type="common">Glistening ink-cap mushroom</name>
    <name type="synonym">Coprinus micaceus</name>
    <dbReference type="NCBI Taxonomy" id="71717"/>
    <lineage>
        <taxon>Eukaryota</taxon>
        <taxon>Fungi</taxon>
        <taxon>Dikarya</taxon>
        <taxon>Basidiomycota</taxon>
        <taxon>Agaricomycotina</taxon>
        <taxon>Agaricomycetes</taxon>
        <taxon>Agaricomycetidae</taxon>
        <taxon>Agaricales</taxon>
        <taxon>Agaricineae</taxon>
        <taxon>Psathyrellaceae</taxon>
        <taxon>Coprinellus</taxon>
    </lineage>
</organism>
<sequence length="370" mass="41426">MSSTTDLPTELWTKIALDSDPLDVVFLSQTCSSLHATLTDRAVWKAILGNVMRKYGDFIVSYSIDDMTVEALQKAASGPYRWRALLDQSATLDQETAQILPIQPTISRKWHAAPDDTERNCRLVPGGRFLVEQGLEWDERLPGGSGECFVKLWDLGAPGSNAQPICITTKVLAHVSSRRCIRTLPALEVVGNKVRAAITYGIFEEESYTSYAFVLEMELDQEDCSFKTLGQIVRKGAEWAQVPQILGDRMLVVQDLEENLPKSFFLWDYRTSRFCQWGVPRSNGFSRVSSTLFRSLHIDDLAKAVLTDEYILWITPQSAYAWDISQLEMVPFSEGAFSQCPPRFPTLGSSWVLALRAVPDSSCQRPPATA</sequence>
<proteinExistence type="predicted"/>
<dbReference type="InterPro" id="IPR036047">
    <property type="entry name" value="F-box-like_dom_sf"/>
</dbReference>
<evidence type="ECO:0000259" key="1">
    <source>
        <dbReference type="PROSITE" id="PS50181"/>
    </source>
</evidence>
<protein>
    <recommendedName>
        <fullName evidence="1">F-box domain-containing protein</fullName>
    </recommendedName>
</protein>
<feature type="domain" description="F-box" evidence="1">
    <location>
        <begin position="1"/>
        <end position="47"/>
    </location>
</feature>
<keyword evidence="3" id="KW-1185">Reference proteome</keyword>
<dbReference type="Proteomes" id="UP000298030">
    <property type="component" value="Unassembled WGS sequence"/>
</dbReference>
<evidence type="ECO:0000313" key="2">
    <source>
        <dbReference type="EMBL" id="TEB22211.1"/>
    </source>
</evidence>
<accession>A0A4Y7SKC0</accession>
<evidence type="ECO:0000313" key="3">
    <source>
        <dbReference type="Proteomes" id="UP000298030"/>
    </source>
</evidence>
<reference evidence="2 3" key="1">
    <citation type="journal article" date="2019" name="Nat. Ecol. Evol.">
        <title>Megaphylogeny resolves global patterns of mushroom evolution.</title>
        <authorList>
            <person name="Varga T."/>
            <person name="Krizsan K."/>
            <person name="Foldi C."/>
            <person name="Dima B."/>
            <person name="Sanchez-Garcia M."/>
            <person name="Sanchez-Ramirez S."/>
            <person name="Szollosi G.J."/>
            <person name="Szarkandi J.G."/>
            <person name="Papp V."/>
            <person name="Albert L."/>
            <person name="Andreopoulos W."/>
            <person name="Angelini C."/>
            <person name="Antonin V."/>
            <person name="Barry K.W."/>
            <person name="Bougher N.L."/>
            <person name="Buchanan P."/>
            <person name="Buyck B."/>
            <person name="Bense V."/>
            <person name="Catcheside P."/>
            <person name="Chovatia M."/>
            <person name="Cooper J."/>
            <person name="Damon W."/>
            <person name="Desjardin D."/>
            <person name="Finy P."/>
            <person name="Geml J."/>
            <person name="Haridas S."/>
            <person name="Hughes K."/>
            <person name="Justo A."/>
            <person name="Karasinski D."/>
            <person name="Kautmanova I."/>
            <person name="Kiss B."/>
            <person name="Kocsube S."/>
            <person name="Kotiranta H."/>
            <person name="LaButti K.M."/>
            <person name="Lechner B.E."/>
            <person name="Liimatainen K."/>
            <person name="Lipzen A."/>
            <person name="Lukacs Z."/>
            <person name="Mihaltcheva S."/>
            <person name="Morgado L.N."/>
            <person name="Niskanen T."/>
            <person name="Noordeloos M.E."/>
            <person name="Ohm R.A."/>
            <person name="Ortiz-Santana B."/>
            <person name="Ovrebo C."/>
            <person name="Racz N."/>
            <person name="Riley R."/>
            <person name="Savchenko A."/>
            <person name="Shiryaev A."/>
            <person name="Soop K."/>
            <person name="Spirin V."/>
            <person name="Szebenyi C."/>
            <person name="Tomsovsky M."/>
            <person name="Tulloss R.E."/>
            <person name="Uehling J."/>
            <person name="Grigoriev I.V."/>
            <person name="Vagvolgyi C."/>
            <person name="Papp T."/>
            <person name="Martin F.M."/>
            <person name="Miettinen O."/>
            <person name="Hibbett D.S."/>
            <person name="Nagy L.G."/>
        </authorList>
    </citation>
    <scope>NUCLEOTIDE SEQUENCE [LARGE SCALE GENOMIC DNA]</scope>
    <source>
        <strain evidence="2 3">FP101781</strain>
    </source>
</reference>
<dbReference type="AlphaFoldDB" id="A0A4Y7SKC0"/>
<dbReference type="InterPro" id="IPR001810">
    <property type="entry name" value="F-box_dom"/>
</dbReference>
<dbReference type="EMBL" id="QPFP01000095">
    <property type="protein sequence ID" value="TEB22211.1"/>
    <property type="molecule type" value="Genomic_DNA"/>
</dbReference>
<name>A0A4Y7SKC0_COPMI</name>
<dbReference type="PROSITE" id="PS50181">
    <property type="entry name" value="FBOX"/>
    <property type="match status" value="1"/>
</dbReference>